<evidence type="ECO:0000256" key="1">
    <source>
        <dbReference type="ARBA" id="ARBA00022737"/>
    </source>
</evidence>
<dbReference type="SUPFAM" id="SSF69322">
    <property type="entry name" value="Tricorn protease domain 2"/>
    <property type="match status" value="1"/>
</dbReference>
<dbReference type="PROSITE" id="PS50294">
    <property type="entry name" value="WD_REPEATS_REGION"/>
    <property type="match status" value="2"/>
</dbReference>
<dbReference type="Proteomes" id="UP001519460">
    <property type="component" value="Unassembled WGS sequence"/>
</dbReference>
<keyword evidence="2" id="KW-0853">WD repeat</keyword>
<dbReference type="InterPro" id="IPR015943">
    <property type="entry name" value="WD40/YVTN_repeat-like_dom_sf"/>
</dbReference>
<sequence length="1314" mass="147419">MATTHEPGSDDFQRPYTLGTFQSKLNRFQDLIREITYQDYEATQEERRQWITENLRYDQFCEKIRELFGSDIKNQDLKSVYRKISTNPDAKVDWSESGVEDEEITVGEEVSIFMVSKRRRVGEAAGVKIRATEAFGGSVGDRKRRDSVQHIKHINGLDCYLAASQKGAISVWTSKEPAWVTGCDYLPGLRRVACCTERSIAVWDNRAKGKTQQIFIIKPIEHSPQCMTYVPSPSSHEDMILFGDDQGYVNALTIVAKDLTMKNSKGERRNSQNISIDPSKLSHPIARRKIHGDWVLKVKYFPDLRCFASCSPSSHQSFVLEEPERLYDNGEVRGVSIPKGVNCFDYCARANIIATGGVDKIIRVWHPHIFSRPTGKLMGHLFTIIDIACNERDQHIISLSTARVFRVWDIHTLTCLQVFTDNEERPGEKRIYSMLFDNKHERLLTGSSVIDAWPLTRAVQDTMQVPHTHDRPVVKILSNKELNQVVSVCTESVIKVWELDTGKLVYSITEAHGPNVEVTAIALDKSGYRLVSGAFDGSLKVWDFGAGQVIKSKAGRGTDEDLSITGLVYQRFYDDHVIVASGWTNKIRLMLDASDNNDFTLLREFSDAYYWTREVSLTPTGSPTGAPSLSGTSPLPDIGQPIAQVTSIFRKDYLLTSHEVTCMTPVNSDLVATGCANGNVIFWHIEKSVVDRIFTLPAQEALSAHSRYRQRQAGERRVHDLKVLVHKVRHLDPAYIKKLTGYHRSDTEDADEEEQSLQSRRSKRSVVSVGQGQDGQLADESLRMLPLDDESRRMLRELSMKVEGSNPAPKDGAQTSRTATATARSTGVVDTEGKEKGAATTDVDSGDPDAKMIVDTFDPILVTVHQDAFVRFWDMESGEILREVSPLTRRQGVPVTAVCHDADVNFLVTGDNSKLFNFELSFLGGAGKVEVWEVFRWGWGGGGVGWGWGDGGVGGVWVGLGRWRCSGGVGEMEVWEVFGWGWGGGGVGWLGGAREVEVLGGVGEMEVWEVFGWGCGEGYLTFWDVKAFMEDPGSSDPNVLKQVICWRAHLTRIVALEYIDSQKAILSASTDGSVRVWWGQKGRFVGFFGQHRPFNFPASEETSGTPTLPYDITEGPLAPIKRKSATQKIRSVQKFEYPLIFDKHRWEPFRRSAYMARRNEILKPEDKKFFQALIKPKAYNTHLESFTTGEKKYGAVFRALPVYRVRTPKRPKTPEMSYKLDDDEEENMYGPTSIFGITGAVKHARTRPLRGAHLAHSPTHRSQHPQHVVPRLKAVYVAMQGVKAFQRSINTSRALSYNIFNVVRGGFMQKDAAP</sequence>
<accession>A0ABD0LYT0</accession>
<evidence type="ECO:0000256" key="2">
    <source>
        <dbReference type="PROSITE-ProRule" id="PRU00221"/>
    </source>
</evidence>
<feature type="repeat" description="WD" evidence="2">
    <location>
        <begin position="1046"/>
        <end position="1077"/>
    </location>
</feature>
<dbReference type="InterPro" id="IPR036322">
    <property type="entry name" value="WD40_repeat_dom_sf"/>
</dbReference>
<dbReference type="SUPFAM" id="SSF50978">
    <property type="entry name" value="WD40 repeat-like"/>
    <property type="match status" value="2"/>
</dbReference>
<name>A0ABD0LYT0_9CAEN</name>
<dbReference type="PANTHER" id="PTHR44324">
    <property type="entry name" value="WD40 REPEAT DOMAIN 95"/>
    <property type="match status" value="1"/>
</dbReference>
<reference evidence="4 5" key="1">
    <citation type="journal article" date="2023" name="Sci. Data">
        <title>Genome assembly of the Korean intertidal mud-creeper Batillaria attramentaria.</title>
        <authorList>
            <person name="Patra A.K."/>
            <person name="Ho P.T."/>
            <person name="Jun S."/>
            <person name="Lee S.J."/>
            <person name="Kim Y."/>
            <person name="Won Y.J."/>
        </authorList>
    </citation>
    <scope>NUCLEOTIDE SEQUENCE [LARGE SCALE GENOMIC DNA]</scope>
    <source>
        <strain evidence="4">Wonlab-2016</strain>
    </source>
</reference>
<evidence type="ECO:0000256" key="3">
    <source>
        <dbReference type="SAM" id="MobiDB-lite"/>
    </source>
</evidence>
<organism evidence="4 5">
    <name type="scientific">Batillaria attramentaria</name>
    <dbReference type="NCBI Taxonomy" id="370345"/>
    <lineage>
        <taxon>Eukaryota</taxon>
        <taxon>Metazoa</taxon>
        <taxon>Spiralia</taxon>
        <taxon>Lophotrochozoa</taxon>
        <taxon>Mollusca</taxon>
        <taxon>Gastropoda</taxon>
        <taxon>Caenogastropoda</taxon>
        <taxon>Sorbeoconcha</taxon>
        <taxon>Cerithioidea</taxon>
        <taxon>Batillariidae</taxon>
        <taxon>Batillaria</taxon>
    </lineage>
</organism>
<evidence type="ECO:0000313" key="4">
    <source>
        <dbReference type="EMBL" id="KAK7504770.1"/>
    </source>
</evidence>
<evidence type="ECO:0008006" key="6">
    <source>
        <dbReference type="Google" id="ProtNLM"/>
    </source>
</evidence>
<evidence type="ECO:0000313" key="5">
    <source>
        <dbReference type="Proteomes" id="UP001519460"/>
    </source>
</evidence>
<dbReference type="Pfam" id="PF00400">
    <property type="entry name" value="WD40"/>
    <property type="match status" value="3"/>
</dbReference>
<protein>
    <recommendedName>
        <fullName evidence="6">WD repeat-containing protein 64</fullName>
    </recommendedName>
</protein>
<feature type="repeat" description="WD" evidence="2">
    <location>
        <begin position="511"/>
        <end position="552"/>
    </location>
</feature>
<keyword evidence="5" id="KW-1185">Reference proteome</keyword>
<comment type="caution">
    <text evidence="4">The sequence shown here is derived from an EMBL/GenBank/DDBJ whole genome shotgun (WGS) entry which is preliminary data.</text>
</comment>
<dbReference type="PANTHER" id="PTHR44324:SF2">
    <property type="entry name" value="WD REPEAT-CONTAINING PROTEIN 64"/>
    <property type="match status" value="1"/>
</dbReference>
<keyword evidence="1" id="KW-0677">Repeat</keyword>
<feature type="non-terminal residue" evidence="4">
    <location>
        <position position="1314"/>
    </location>
</feature>
<feature type="region of interest" description="Disordered" evidence="3">
    <location>
        <begin position="742"/>
        <end position="786"/>
    </location>
</feature>
<dbReference type="SMART" id="SM00320">
    <property type="entry name" value="WD40"/>
    <property type="match status" value="9"/>
</dbReference>
<dbReference type="Gene3D" id="2.130.10.10">
    <property type="entry name" value="YVTN repeat-like/Quinoprotein amine dehydrogenase"/>
    <property type="match status" value="4"/>
</dbReference>
<feature type="repeat" description="WD" evidence="2">
    <location>
        <begin position="466"/>
        <end position="507"/>
    </location>
</feature>
<gene>
    <name evidence="4" type="ORF">BaRGS_00003798</name>
</gene>
<feature type="region of interest" description="Disordered" evidence="3">
    <location>
        <begin position="800"/>
        <end position="844"/>
    </location>
</feature>
<proteinExistence type="predicted"/>
<dbReference type="InterPro" id="IPR001680">
    <property type="entry name" value="WD40_rpt"/>
</dbReference>
<dbReference type="PROSITE" id="PS50082">
    <property type="entry name" value="WD_REPEATS_2"/>
    <property type="match status" value="3"/>
</dbReference>
<dbReference type="EMBL" id="JACVVK020000013">
    <property type="protein sequence ID" value="KAK7504770.1"/>
    <property type="molecule type" value="Genomic_DNA"/>
</dbReference>
<feature type="compositionally biased region" description="Low complexity" evidence="3">
    <location>
        <begin position="815"/>
        <end position="826"/>
    </location>
</feature>
<dbReference type="InterPro" id="IPR051242">
    <property type="entry name" value="WD-EF-hand_domain"/>
</dbReference>